<dbReference type="RefSeq" id="WP_409034270.1">
    <property type="nucleotide sequence ID" value="NZ_JAVDXO010000004.1"/>
</dbReference>
<keyword evidence="1" id="KW-0963">Cytoplasm</keyword>
<evidence type="ECO:0000313" key="5">
    <source>
        <dbReference type="EMBL" id="MDR7306772.1"/>
    </source>
</evidence>
<dbReference type="PANTHER" id="PTHR38106:SF1">
    <property type="entry name" value="RNA CHAPERONE PROQ"/>
    <property type="match status" value="1"/>
</dbReference>
<dbReference type="InterPro" id="IPR036442">
    <property type="entry name" value="ProQ/FinO_sf"/>
</dbReference>
<dbReference type="SMART" id="SM00945">
    <property type="entry name" value="ProQ"/>
    <property type="match status" value="1"/>
</dbReference>
<dbReference type="SUPFAM" id="SSF48657">
    <property type="entry name" value="FinO-like"/>
    <property type="match status" value="1"/>
</dbReference>
<sequence>MTATLPTAPETLAADAPVVAPKRTAKPDVLPVLEQMAALYPHMFGATFLPMKRGVFQDLLEAHPDVFEKDSLKAALSHHARSTRYLTAVASGADRYDLQGKPVEAMAPEHVHHALLEVFRRRQTRSKEDLRPKLLQRIVVAFEASGLTPQAYSELVRSRDDAANAVLDEAMAEANAQAAKTEALAKAFKASGKTVEVFADMYGMDPRAVSRMLARATVA</sequence>
<accession>A0ABU1ZMK7</accession>
<gene>
    <name evidence="5" type="ORF">J2X15_002058</name>
</gene>
<keyword evidence="6" id="KW-1185">Reference proteome</keyword>
<evidence type="ECO:0000313" key="6">
    <source>
        <dbReference type="Proteomes" id="UP001268089"/>
    </source>
</evidence>
<organism evidence="5 6">
    <name type="scientific">Rhodoferax saidenbachensis</name>
    <dbReference type="NCBI Taxonomy" id="1484693"/>
    <lineage>
        <taxon>Bacteria</taxon>
        <taxon>Pseudomonadati</taxon>
        <taxon>Pseudomonadota</taxon>
        <taxon>Betaproteobacteria</taxon>
        <taxon>Burkholderiales</taxon>
        <taxon>Comamonadaceae</taxon>
        <taxon>Rhodoferax</taxon>
    </lineage>
</organism>
<evidence type="ECO:0000256" key="1">
    <source>
        <dbReference type="ARBA" id="ARBA00022490"/>
    </source>
</evidence>
<keyword evidence="2" id="KW-0694">RNA-binding</keyword>
<protein>
    <submittedName>
        <fullName evidence="5">SRNA-binding protein</fullName>
    </submittedName>
</protein>
<dbReference type="Pfam" id="PF04352">
    <property type="entry name" value="ProQ"/>
    <property type="match status" value="1"/>
</dbReference>
<name>A0ABU1ZMK7_9BURK</name>
<dbReference type="EMBL" id="JAVDXO010000004">
    <property type="protein sequence ID" value="MDR7306772.1"/>
    <property type="molecule type" value="Genomic_DNA"/>
</dbReference>
<dbReference type="PANTHER" id="PTHR38106">
    <property type="entry name" value="RNA CHAPERONE PROQ"/>
    <property type="match status" value="1"/>
</dbReference>
<evidence type="ECO:0000256" key="3">
    <source>
        <dbReference type="ARBA" id="ARBA00023186"/>
    </source>
</evidence>
<feature type="domain" description="ProQ/FinO" evidence="4">
    <location>
        <begin position="24"/>
        <end position="134"/>
    </location>
</feature>
<dbReference type="InterPro" id="IPR023529">
    <property type="entry name" value="ProQ"/>
</dbReference>
<dbReference type="Gene3D" id="1.10.1710.10">
    <property type="entry name" value="ProQ/FinO domain"/>
    <property type="match status" value="1"/>
</dbReference>
<keyword evidence="3" id="KW-0143">Chaperone</keyword>
<evidence type="ECO:0000259" key="4">
    <source>
        <dbReference type="SMART" id="SM00945"/>
    </source>
</evidence>
<evidence type="ECO:0000256" key="2">
    <source>
        <dbReference type="ARBA" id="ARBA00022884"/>
    </source>
</evidence>
<comment type="caution">
    <text evidence="5">The sequence shown here is derived from an EMBL/GenBank/DDBJ whole genome shotgun (WGS) entry which is preliminary data.</text>
</comment>
<reference evidence="5 6" key="1">
    <citation type="submission" date="2023-07" db="EMBL/GenBank/DDBJ databases">
        <title>Sorghum-associated microbial communities from plants grown in Nebraska, USA.</title>
        <authorList>
            <person name="Schachtman D."/>
        </authorList>
    </citation>
    <scope>NUCLEOTIDE SEQUENCE [LARGE SCALE GENOMIC DNA]</scope>
    <source>
        <strain evidence="5 6">BE308</strain>
    </source>
</reference>
<proteinExistence type="predicted"/>
<dbReference type="InterPro" id="IPR016103">
    <property type="entry name" value="ProQ/FinO"/>
</dbReference>
<dbReference type="Proteomes" id="UP001268089">
    <property type="component" value="Unassembled WGS sequence"/>
</dbReference>